<feature type="domain" description="Chalcone/stilbene synthase C-terminal" evidence="5">
    <location>
        <begin position="262"/>
        <end position="379"/>
    </location>
</feature>
<accession>A0A1J7I4S7</accession>
<dbReference type="Pfam" id="PF00195">
    <property type="entry name" value="Chal_sti_synt_N"/>
    <property type="match status" value="1"/>
</dbReference>
<gene>
    <name evidence="6" type="ORF">CONLIGDRAFT_650466</name>
</gene>
<evidence type="ECO:0000256" key="2">
    <source>
        <dbReference type="ARBA" id="ARBA00022679"/>
    </source>
</evidence>
<reference evidence="6 7" key="1">
    <citation type="submission" date="2016-10" db="EMBL/GenBank/DDBJ databases">
        <title>Draft genome sequence of Coniochaeta ligniaria NRRL30616, a lignocellulolytic fungus for bioabatement of inhibitors in plant biomass hydrolysates.</title>
        <authorList>
            <consortium name="DOE Joint Genome Institute"/>
            <person name="Jimenez D.J."/>
            <person name="Hector R.E."/>
            <person name="Riley R."/>
            <person name="Sun H."/>
            <person name="Grigoriev I.V."/>
            <person name="Van Elsas J.D."/>
            <person name="Nichols N.N."/>
        </authorList>
    </citation>
    <scope>NUCLEOTIDE SEQUENCE [LARGE SCALE GENOMIC DNA]</scope>
    <source>
        <strain evidence="6 7">NRRL 30616</strain>
    </source>
</reference>
<dbReference type="Gene3D" id="3.40.47.10">
    <property type="match status" value="2"/>
</dbReference>
<dbReference type="Pfam" id="PF02797">
    <property type="entry name" value="Chal_sti_synt_C"/>
    <property type="match status" value="1"/>
</dbReference>
<dbReference type="PIRSF" id="PIRSF000451">
    <property type="entry name" value="PKS_III"/>
    <property type="match status" value="1"/>
</dbReference>
<dbReference type="InterPro" id="IPR016039">
    <property type="entry name" value="Thiolase-like"/>
</dbReference>
<comment type="similarity">
    <text evidence="1 3">Belongs to the thiolase-like superfamily. Chalcone/stilbene synthases family.</text>
</comment>
<dbReference type="SUPFAM" id="SSF53901">
    <property type="entry name" value="Thiolase-like"/>
    <property type="match status" value="2"/>
</dbReference>
<dbReference type="PANTHER" id="PTHR11877">
    <property type="entry name" value="HYDROXYMETHYLGLUTARYL-COA SYNTHASE"/>
    <property type="match status" value="1"/>
</dbReference>
<keyword evidence="2 3" id="KW-0808">Transferase</keyword>
<name>A0A1J7I4S7_9PEZI</name>
<evidence type="ECO:0000259" key="5">
    <source>
        <dbReference type="Pfam" id="PF02797"/>
    </source>
</evidence>
<dbReference type="GO" id="GO:0030639">
    <property type="term" value="P:polyketide biosynthetic process"/>
    <property type="evidence" value="ECO:0007669"/>
    <property type="project" value="TreeGrafter"/>
</dbReference>
<dbReference type="Proteomes" id="UP000182658">
    <property type="component" value="Unassembled WGS sequence"/>
</dbReference>
<proteinExistence type="inferred from homology"/>
<dbReference type="STRING" id="1408157.A0A1J7I4S7"/>
<evidence type="ECO:0000259" key="4">
    <source>
        <dbReference type="Pfam" id="PF00195"/>
    </source>
</evidence>
<dbReference type="EMBL" id="KV875112">
    <property type="protein sequence ID" value="OIW22631.1"/>
    <property type="molecule type" value="Genomic_DNA"/>
</dbReference>
<feature type="domain" description="Chalcone/stilbene synthase N-terminal" evidence="4">
    <location>
        <begin position="11"/>
        <end position="219"/>
    </location>
</feature>
<dbReference type="GO" id="GO:0016747">
    <property type="term" value="F:acyltransferase activity, transferring groups other than amino-acyl groups"/>
    <property type="evidence" value="ECO:0007669"/>
    <property type="project" value="InterPro"/>
</dbReference>
<dbReference type="InParanoid" id="A0A1J7I4S7"/>
<keyword evidence="7" id="KW-1185">Reference proteome</keyword>
<dbReference type="InterPro" id="IPR012328">
    <property type="entry name" value="Chalcone/stilbene_synt_C"/>
</dbReference>
<evidence type="ECO:0000256" key="1">
    <source>
        <dbReference type="ARBA" id="ARBA00005531"/>
    </source>
</evidence>
<dbReference type="InterPro" id="IPR011141">
    <property type="entry name" value="Polyketide_synthase_type-III"/>
</dbReference>
<organism evidence="6 7">
    <name type="scientific">Coniochaeta ligniaria NRRL 30616</name>
    <dbReference type="NCBI Taxonomy" id="1408157"/>
    <lineage>
        <taxon>Eukaryota</taxon>
        <taxon>Fungi</taxon>
        <taxon>Dikarya</taxon>
        <taxon>Ascomycota</taxon>
        <taxon>Pezizomycotina</taxon>
        <taxon>Sordariomycetes</taxon>
        <taxon>Sordariomycetidae</taxon>
        <taxon>Coniochaetales</taxon>
        <taxon>Coniochaetaceae</taxon>
        <taxon>Coniochaeta</taxon>
    </lineage>
</organism>
<protein>
    <submittedName>
        <fullName evidence="6">Thiolase-like protein</fullName>
    </submittedName>
</protein>
<sequence>MADPFQKGVFIVGLGHHYPPYVNGLDDIDDYLAKFCDTNTPAVKKLLQINRKTGIKERPNIISRNDPLFNRAAPPTIAELDHIFRTRAVDLAVRACRKAIVDWGGIVSQITHSVAATGTNAGSPGYDFLVNDKLGVPHEAQRMLLGGIGCAGGLASIRAAATIANDATLRGRPARVLGFVCDLTSTNIRCDLTILAENPEETRVSMALFSDAAAAFVVCNGLGLEDKDGVVYSVLDWESGVLKGTLAHEQCLVDPLGFRSFMSPSLPDVTSDAVEPLLERLLARNAWQLPDGAPRLASTHLDWAMHPAGLAVLDKVKENLQLDDDQMKASFDVLQSKGNSAGPTVLIVLDRLRKMGNIRQYVVACSFGPGVCAEMLALRPNAE</sequence>
<dbReference type="OrthoDB" id="329835at2759"/>
<keyword evidence="3" id="KW-0012">Acyltransferase</keyword>
<evidence type="ECO:0000256" key="3">
    <source>
        <dbReference type="RuleBase" id="RU003633"/>
    </source>
</evidence>
<evidence type="ECO:0000313" key="6">
    <source>
        <dbReference type="EMBL" id="OIW22631.1"/>
    </source>
</evidence>
<dbReference type="AlphaFoldDB" id="A0A1J7I4S7"/>
<dbReference type="PANTHER" id="PTHR11877:SF46">
    <property type="entry name" value="TYPE III POLYKETIDE SYNTHASE A"/>
    <property type="match status" value="1"/>
</dbReference>
<evidence type="ECO:0000313" key="7">
    <source>
        <dbReference type="Proteomes" id="UP000182658"/>
    </source>
</evidence>
<dbReference type="InterPro" id="IPR001099">
    <property type="entry name" value="Chalcone/stilbene_synt_N"/>
</dbReference>